<feature type="transmembrane region" description="Helical" evidence="1">
    <location>
        <begin position="262"/>
        <end position="282"/>
    </location>
</feature>
<dbReference type="OrthoDB" id="9790659at2"/>
<proteinExistence type="predicted"/>
<dbReference type="Pfam" id="PF04087">
    <property type="entry name" value="DUF389"/>
    <property type="match status" value="1"/>
</dbReference>
<feature type="transmembrane region" description="Helical" evidence="1">
    <location>
        <begin position="119"/>
        <end position="143"/>
    </location>
</feature>
<dbReference type="EMBL" id="CP040820">
    <property type="protein sequence ID" value="QDL94326.1"/>
    <property type="molecule type" value="Genomic_DNA"/>
</dbReference>
<protein>
    <submittedName>
        <fullName evidence="2">DUF389 domain-containing protein</fullName>
    </submittedName>
</protein>
<gene>
    <name evidence="2" type="ORF">FDP22_20850</name>
</gene>
<dbReference type="InterPro" id="IPR005240">
    <property type="entry name" value="DUF389"/>
</dbReference>
<sequence length="397" mass="43054">MTDVNHFMVACRDRRICMTPARICGMICGAPVCGCARVPTMPIRDFSITRDILRFEGSDPGAYWRRFAMLLTLAVTIATMGLLRDSGAVVIAAMLIAPLMTPILGIASSMVMGWLGRALWLALVVLFAAAVSVGVAWAIAWAIDAPRGVTLPVEVGSRTHPGAEDLLIALAAGVAGAYVQIQKSEISLLPGAAIGVSLVPPLAAAGLLLHFEEPRRALEAVLLFATNFGAIIFSACIVYIASSPSSFLLARGRRRMRFTMSATIATAFLVLVFLHLLTTTYYRYVETRTEAALAAQIRRWAGTVPVEVLRVEVHARDRVAEIWALVDLPSDAQYRIASAADLLPAALARIPFRSTVREVLGPEYSVVVRYQTRIAWQIDLADDTVEPAPVLLLREDE</sequence>
<keyword evidence="3" id="KW-1185">Reference proteome</keyword>
<dbReference type="AlphaFoldDB" id="A0A5B8FZH4"/>
<evidence type="ECO:0000256" key="1">
    <source>
        <dbReference type="SAM" id="Phobius"/>
    </source>
</evidence>
<feature type="transmembrane region" description="Helical" evidence="1">
    <location>
        <begin position="63"/>
        <end position="83"/>
    </location>
</feature>
<dbReference type="Proteomes" id="UP000305888">
    <property type="component" value="Plasmid pD4M1B"/>
</dbReference>
<evidence type="ECO:0000313" key="3">
    <source>
        <dbReference type="Proteomes" id="UP000305888"/>
    </source>
</evidence>
<feature type="transmembrane region" description="Helical" evidence="1">
    <location>
        <begin position="89"/>
        <end position="107"/>
    </location>
</feature>
<feature type="transmembrane region" description="Helical" evidence="1">
    <location>
        <begin position="221"/>
        <end position="241"/>
    </location>
</feature>
<keyword evidence="2" id="KW-0614">Plasmid</keyword>
<accession>A0A5B8FZH4</accession>
<dbReference type="PANTHER" id="PTHR20992:SF9">
    <property type="entry name" value="AT15442P-RELATED"/>
    <property type="match status" value="1"/>
</dbReference>
<dbReference type="PANTHER" id="PTHR20992">
    <property type="entry name" value="AT15442P-RELATED"/>
    <property type="match status" value="1"/>
</dbReference>
<organism evidence="2 3">
    <name type="scientific">Paroceanicella profunda</name>
    <dbReference type="NCBI Taxonomy" id="2579971"/>
    <lineage>
        <taxon>Bacteria</taxon>
        <taxon>Pseudomonadati</taxon>
        <taxon>Pseudomonadota</taxon>
        <taxon>Alphaproteobacteria</taxon>
        <taxon>Rhodobacterales</taxon>
        <taxon>Paracoccaceae</taxon>
        <taxon>Paroceanicella</taxon>
    </lineage>
</organism>
<reference evidence="2 3" key="1">
    <citation type="submission" date="2019-06" db="EMBL/GenBank/DDBJ databases">
        <title>Genome sequence of Rhodobacteraceae bacterium D4M1.</title>
        <authorList>
            <person name="Cao J."/>
        </authorList>
    </citation>
    <scope>NUCLEOTIDE SEQUENCE [LARGE SCALE GENOMIC DNA]</scope>
    <source>
        <strain evidence="2 3">D4M1</strain>
        <plasmid evidence="3">pd4m1b</plasmid>
    </source>
</reference>
<name>A0A5B8FZH4_9RHOB</name>
<keyword evidence="1" id="KW-1133">Transmembrane helix</keyword>
<dbReference type="KEGG" id="ppru:FDP22_20850"/>
<geneLocation type="plasmid" evidence="3">
    <name>pd4m1b</name>
</geneLocation>
<keyword evidence="1" id="KW-0472">Membrane</keyword>
<feature type="transmembrane region" description="Helical" evidence="1">
    <location>
        <begin position="188"/>
        <end position="209"/>
    </location>
</feature>
<keyword evidence="1" id="KW-0812">Transmembrane</keyword>
<evidence type="ECO:0000313" key="2">
    <source>
        <dbReference type="EMBL" id="QDL94326.1"/>
    </source>
</evidence>